<feature type="transmembrane region" description="Helical" evidence="7">
    <location>
        <begin position="105"/>
        <end position="123"/>
    </location>
</feature>
<dbReference type="PANTHER" id="PTHR43652:SF1">
    <property type="entry name" value="RESPONSE REGULATOR"/>
    <property type="match status" value="1"/>
</dbReference>
<feature type="transmembrane region" description="Helical" evidence="7">
    <location>
        <begin position="143"/>
        <end position="163"/>
    </location>
</feature>
<name>A0A078M504_9BACL</name>
<accession>A0A078M504</accession>
<evidence type="ECO:0000259" key="8">
    <source>
        <dbReference type="Pfam" id="PF03600"/>
    </source>
</evidence>
<dbReference type="InterPro" id="IPR051679">
    <property type="entry name" value="DASS-Related_Transporters"/>
</dbReference>
<dbReference type="InterPro" id="IPR031312">
    <property type="entry name" value="Na/sul_symport_CS"/>
</dbReference>
<feature type="domain" description="Citrate transporter-like" evidence="8">
    <location>
        <begin position="20"/>
        <end position="162"/>
    </location>
</feature>
<sequence length="165" mass="17237">MPPRLTLCVEVEGGIVANLMNFESIVLVAAMLPMATALEKTRGMNMLSAGIIQALGDYGAYGVLIGIYILTATFGQFISNTATAILFAPIALSAALAMAVSPMPFMVAVAIAASMSFATPIASPTNALVMTAGGYTFGDFVKIGMPLHISMFVVMMIAVPLFFPF</sequence>
<dbReference type="PATRIC" id="fig|1461583.4.peg.817"/>
<dbReference type="PROSITE" id="PS01271">
    <property type="entry name" value="NA_SULFATE"/>
    <property type="match status" value="1"/>
</dbReference>
<evidence type="ECO:0000256" key="3">
    <source>
        <dbReference type="ARBA" id="ARBA00022692"/>
    </source>
</evidence>
<dbReference type="HOGENOM" id="CLU_1608834_0_0_9"/>
<evidence type="ECO:0000256" key="4">
    <source>
        <dbReference type="ARBA" id="ARBA00022737"/>
    </source>
</evidence>
<evidence type="ECO:0000256" key="5">
    <source>
        <dbReference type="ARBA" id="ARBA00022989"/>
    </source>
</evidence>
<dbReference type="GO" id="GO:0055085">
    <property type="term" value="P:transmembrane transport"/>
    <property type="evidence" value="ECO:0007669"/>
    <property type="project" value="InterPro"/>
</dbReference>
<keyword evidence="5 7" id="KW-1133">Transmembrane helix</keyword>
<protein>
    <submittedName>
        <fullName evidence="9">Sodium:sulfate symporter transmembrane region</fullName>
    </submittedName>
</protein>
<evidence type="ECO:0000256" key="2">
    <source>
        <dbReference type="ARBA" id="ARBA00022448"/>
    </source>
</evidence>
<evidence type="ECO:0000313" key="9">
    <source>
        <dbReference type="EMBL" id="CEA01289.1"/>
    </source>
</evidence>
<organism evidence="9">
    <name type="scientific">Metalysinibacillus saudimassiliensis</name>
    <dbReference type="NCBI Taxonomy" id="1461583"/>
    <lineage>
        <taxon>Bacteria</taxon>
        <taxon>Bacillati</taxon>
        <taxon>Bacillota</taxon>
        <taxon>Bacilli</taxon>
        <taxon>Bacillales</taxon>
        <taxon>Caryophanaceae</taxon>
        <taxon>Metalysinibacillus</taxon>
    </lineage>
</organism>
<evidence type="ECO:0000256" key="6">
    <source>
        <dbReference type="ARBA" id="ARBA00023136"/>
    </source>
</evidence>
<feature type="transmembrane region" description="Helical" evidence="7">
    <location>
        <begin position="50"/>
        <end position="71"/>
    </location>
</feature>
<keyword evidence="4" id="KW-0677">Repeat</keyword>
<keyword evidence="6 7" id="KW-0472">Membrane</keyword>
<dbReference type="AlphaFoldDB" id="A0A078M504"/>
<evidence type="ECO:0000256" key="1">
    <source>
        <dbReference type="ARBA" id="ARBA00004141"/>
    </source>
</evidence>
<feature type="transmembrane region" description="Helical" evidence="7">
    <location>
        <begin position="77"/>
        <end position="98"/>
    </location>
</feature>
<comment type="subcellular location">
    <subcellularLocation>
        <location evidence="1">Membrane</location>
        <topology evidence="1">Multi-pass membrane protein</topology>
    </subcellularLocation>
</comment>
<reference evidence="9" key="1">
    <citation type="submission" date="2014-07" db="EMBL/GenBank/DDBJ databases">
        <authorList>
            <person name="Urmite Genomes Urmite Genomes"/>
        </authorList>
    </citation>
    <scope>NUCLEOTIDE SEQUENCE</scope>
    <source>
        <strain evidence="9">13S34_air</strain>
    </source>
</reference>
<dbReference type="Pfam" id="PF03600">
    <property type="entry name" value="CitMHS"/>
    <property type="match status" value="1"/>
</dbReference>
<dbReference type="PANTHER" id="PTHR43652">
    <property type="entry name" value="BASIC AMINO ACID ANTIPORTER YFCC-RELATED"/>
    <property type="match status" value="1"/>
</dbReference>
<dbReference type="EMBL" id="LN483074">
    <property type="protein sequence ID" value="CEA01289.1"/>
    <property type="molecule type" value="Genomic_DNA"/>
</dbReference>
<dbReference type="InterPro" id="IPR004680">
    <property type="entry name" value="Cit_transptr-like_dom"/>
</dbReference>
<gene>
    <name evidence="9" type="ORF">BN1050_00855</name>
</gene>
<dbReference type="GO" id="GO:0005886">
    <property type="term" value="C:plasma membrane"/>
    <property type="evidence" value="ECO:0007669"/>
    <property type="project" value="TreeGrafter"/>
</dbReference>
<proteinExistence type="predicted"/>
<keyword evidence="3 7" id="KW-0812">Transmembrane</keyword>
<feature type="transmembrane region" description="Helical" evidence="7">
    <location>
        <begin position="20"/>
        <end position="38"/>
    </location>
</feature>
<evidence type="ECO:0000256" key="7">
    <source>
        <dbReference type="SAM" id="Phobius"/>
    </source>
</evidence>
<keyword evidence="2" id="KW-0813">Transport</keyword>